<gene>
    <name evidence="1" type="ORF">MCYG_08689</name>
</gene>
<dbReference type="Proteomes" id="UP000002035">
    <property type="component" value="Unassembled WGS sequence"/>
</dbReference>
<evidence type="ECO:0000313" key="2">
    <source>
        <dbReference type="Proteomes" id="UP000002035"/>
    </source>
</evidence>
<dbReference type="HOGENOM" id="CLU_2209423_0_0_1"/>
<dbReference type="GeneID" id="9224079"/>
<sequence length="107" mass="11951">MAKLDNLQVSSIVRICYSSRRAGPHQLAAVELVIFGTHPWLQRCLPFIRIEVMGFLDVGAADDYLALLEVVINSGLELNATLKSIFQGKLELSYSRFGLHVDVQLHI</sequence>
<organism evidence="1 2">
    <name type="scientific">Arthroderma otae (strain ATCC MYA-4605 / CBS 113480)</name>
    <name type="common">Microsporum canis</name>
    <dbReference type="NCBI Taxonomy" id="554155"/>
    <lineage>
        <taxon>Eukaryota</taxon>
        <taxon>Fungi</taxon>
        <taxon>Dikarya</taxon>
        <taxon>Ascomycota</taxon>
        <taxon>Pezizomycotina</taxon>
        <taxon>Eurotiomycetes</taxon>
        <taxon>Eurotiomycetidae</taxon>
        <taxon>Onygenales</taxon>
        <taxon>Arthrodermataceae</taxon>
        <taxon>Microsporum</taxon>
    </lineage>
</organism>
<keyword evidence="2" id="KW-1185">Reference proteome</keyword>
<accession>C5G167</accession>
<dbReference type="AlphaFoldDB" id="C5G167"/>
<dbReference type="EMBL" id="DS995709">
    <property type="protein sequence ID" value="EEQ35870.1"/>
    <property type="molecule type" value="Genomic_DNA"/>
</dbReference>
<name>C5G167_ARTOC</name>
<evidence type="ECO:0000313" key="1">
    <source>
        <dbReference type="EMBL" id="EEQ35870.1"/>
    </source>
</evidence>
<dbReference type="RefSeq" id="XP_002842858.1">
    <property type="nucleotide sequence ID" value="XM_002842812.1"/>
</dbReference>
<protein>
    <submittedName>
        <fullName evidence="1">Uncharacterized protein</fullName>
    </submittedName>
</protein>
<reference evidence="2" key="1">
    <citation type="journal article" date="2012" name="MBio">
        <title>Comparative genome analysis of Trichophyton rubrum and related dermatophytes reveals candidate genes involved in infection.</title>
        <authorList>
            <person name="Martinez D.A."/>
            <person name="Oliver B.G."/>
            <person name="Graeser Y."/>
            <person name="Goldberg J.M."/>
            <person name="Li W."/>
            <person name="Martinez-Rossi N.M."/>
            <person name="Monod M."/>
            <person name="Shelest E."/>
            <person name="Barton R.C."/>
            <person name="Birch E."/>
            <person name="Brakhage A.A."/>
            <person name="Chen Z."/>
            <person name="Gurr S.J."/>
            <person name="Heiman D."/>
            <person name="Heitman J."/>
            <person name="Kosti I."/>
            <person name="Rossi A."/>
            <person name="Saif S."/>
            <person name="Samalova M."/>
            <person name="Saunders C.W."/>
            <person name="Shea T."/>
            <person name="Summerbell R.C."/>
            <person name="Xu J."/>
            <person name="Young S."/>
            <person name="Zeng Q."/>
            <person name="Birren B.W."/>
            <person name="Cuomo C.A."/>
            <person name="White T.C."/>
        </authorList>
    </citation>
    <scope>NUCLEOTIDE SEQUENCE [LARGE SCALE GENOMIC DNA]</scope>
    <source>
        <strain evidence="2">ATCC MYA-4605 / CBS 113480</strain>
    </source>
</reference>
<proteinExistence type="predicted"/>
<dbReference type="VEuPathDB" id="FungiDB:MCYG_08689"/>